<organism evidence="2">
    <name type="scientific">uncultured Nocardioidaceae bacterium</name>
    <dbReference type="NCBI Taxonomy" id="253824"/>
    <lineage>
        <taxon>Bacteria</taxon>
        <taxon>Bacillati</taxon>
        <taxon>Actinomycetota</taxon>
        <taxon>Actinomycetes</taxon>
        <taxon>Propionibacteriales</taxon>
        <taxon>Nocardioidaceae</taxon>
        <taxon>environmental samples</taxon>
    </lineage>
</organism>
<gene>
    <name evidence="2" type="ORF">AVDCRST_MAG24-714</name>
</gene>
<feature type="non-terminal residue" evidence="2">
    <location>
        <position position="1"/>
    </location>
</feature>
<proteinExistence type="predicted"/>
<evidence type="ECO:0000313" key="2">
    <source>
        <dbReference type="EMBL" id="CAA9329068.1"/>
    </source>
</evidence>
<evidence type="ECO:0000256" key="1">
    <source>
        <dbReference type="SAM" id="MobiDB-lite"/>
    </source>
</evidence>
<name>A0A6J4LHN3_9ACTN</name>
<feature type="region of interest" description="Disordered" evidence="1">
    <location>
        <begin position="16"/>
        <end position="46"/>
    </location>
</feature>
<feature type="non-terminal residue" evidence="2">
    <location>
        <position position="46"/>
    </location>
</feature>
<dbReference type="EMBL" id="CADCUF010000108">
    <property type="protein sequence ID" value="CAA9329068.1"/>
    <property type="molecule type" value="Genomic_DNA"/>
</dbReference>
<sequence length="46" mass="4600">GGADQLEPPRRRAALAGHGCDRRLPAIPGVGLGGPALRGSRDAAGR</sequence>
<reference evidence="2" key="1">
    <citation type="submission" date="2020-02" db="EMBL/GenBank/DDBJ databases">
        <authorList>
            <person name="Meier V. D."/>
        </authorList>
    </citation>
    <scope>NUCLEOTIDE SEQUENCE</scope>
    <source>
        <strain evidence="2">AVDCRST_MAG24</strain>
    </source>
</reference>
<dbReference type="AlphaFoldDB" id="A0A6J4LHN3"/>
<accession>A0A6J4LHN3</accession>
<protein>
    <submittedName>
        <fullName evidence="2">Uncharacterized protein</fullName>
    </submittedName>
</protein>